<protein>
    <submittedName>
        <fullName evidence="2">Zinc finger protein 585a</fullName>
    </submittedName>
</protein>
<keyword evidence="3" id="KW-1185">Reference proteome</keyword>
<accession>A0A166QMK9</accession>
<evidence type="ECO:0000313" key="3">
    <source>
        <dbReference type="Proteomes" id="UP000076552"/>
    </source>
</evidence>
<dbReference type="AlphaFoldDB" id="A0A166QMK9"/>
<evidence type="ECO:0000256" key="1">
    <source>
        <dbReference type="SAM" id="MobiDB-lite"/>
    </source>
</evidence>
<feature type="compositionally biased region" description="Low complexity" evidence="1">
    <location>
        <begin position="170"/>
        <end position="181"/>
    </location>
</feature>
<name>A0A166QMK9_9PEZI</name>
<feature type="compositionally biased region" description="Low complexity" evidence="1">
    <location>
        <begin position="706"/>
        <end position="716"/>
    </location>
</feature>
<feature type="region of interest" description="Disordered" evidence="1">
    <location>
        <begin position="698"/>
        <end position="728"/>
    </location>
</feature>
<organism evidence="2 3">
    <name type="scientific">Colletotrichum tofieldiae</name>
    <dbReference type="NCBI Taxonomy" id="708197"/>
    <lineage>
        <taxon>Eukaryota</taxon>
        <taxon>Fungi</taxon>
        <taxon>Dikarya</taxon>
        <taxon>Ascomycota</taxon>
        <taxon>Pezizomycotina</taxon>
        <taxon>Sordariomycetes</taxon>
        <taxon>Hypocreomycetidae</taxon>
        <taxon>Glomerellales</taxon>
        <taxon>Glomerellaceae</taxon>
        <taxon>Colletotrichum</taxon>
        <taxon>Colletotrichum spaethianum species complex</taxon>
    </lineage>
</organism>
<feature type="region of interest" description="Disordered" evidence="1">
    <location>
        <begin position="143"/>
        <end position="181"/>
    </location>
</feature>
<feature type="compositionally biased region" description="Basic residues" evidence="1">
    <location>
        <begin position="46"/>
        <end position="73"/>
    </location>
</feature>
<dbReference type="Proteomes" id="UP000076552">
    <property type="component" value="Unassembled WGS sequence"/>
</dbReference>
<feature type="non-terminal residue" evidence="2">
    <location>
        <position position="1"/>
    </location>
</feature>
<proteinExistence type="predicted"/>
<reference evidence="2 3" key="1">
    <citation type="submission" date="2015-06" db="EMBL/GenBank/DDBJ databases">
        <title>Survival trade-offs in plant roots during colonization by closely related pathogenic and mutualistic fungi.</title>
        <authorList>
            <person name="Hacquard S."/>
            <person name="Kracher B."/>
            <person name="Hiruma K."/>
            <person name="Weinman A."/>
            <person name="Muench P."/>
            <person name="Garrido Oter R."/>
            <person name="Ver Loren van Themaat E."/>
            <person name="Dallerey J.-F."/>
            <person name="Damm U."/>
            <person name="Henrissat B."/>
            <person name="Lespinet O."/>
            <person name="Thon M."/>
            <person name="Kemen E."/>
            <person name="McHardy A.C."/>
            <person name="Schulze-Lefert P."/>
            <person name="O'Connell R.J."/>
        </authorList>
    </citation>
    <scope>NUCLEOTIDE SEQUENCE [LARGE SCALE GENOMIC DNA]</scope>
    <source>
        <strain evidence="2 3">0861</strain>
    </source>
</reference>
<feature type="compositionally biased region" description="Basic and acidic residues" evidence="1">
    <location>
        <begin position="227"/>
        <end position="242"/>
    </location>
</feature>
<comment type="caution">
    <text evidence="2">The sequence shown here is derived from an EMBL/GenBank/DDBJ whole genome shotgun (WGS) entry which is preliminary data.</text>
</comment>
<sequence length="780" mass="86987">LGFFARSLLTCVSGQRHLSYHLTARPKMHLPKSWNDVGSIKDAFIPKRHGKDSQRRDRRPKPNKAKKGARKKEKLLEAQKKLEAHPQTIHTRNEWQFGMCLPFGSSNIFPKDLAQPPPWQNPANSERVDYGNSAAPIQLTTEAHVASEAPSSRKPSSNTPRSSTKTTTWSSNLSSAGTSLSSAASKIKRALLHRRYTDPSRATPSSLSKSATQQQKRNSMPILSSRITEEKQKTPESPRPEEPIATPVALSVPIAEPRSKMSKHASDLEQLRERLRKRAASSEAFNKIWESEGLPHLRKTLNDNYNGDYSITIQFNYTASKRVVEVMTPDILPSGVDQKVKRNVMSCFEDAQQLRVEVQFLVGTIRHTADTTHSSQDLEDDWVKARNPTKHLVQVCGDSIGVEGGDSGATLGPAVKLGKDQGWLVNWHLFQGIQNWRELRRASDVPENYLVHPAPVDCQGGDRPKRIAKLHAHSGRMFQTWRPSESLRRFVTAIPPEKKQTMNVVTDWAFCVAHGDDLLQNRLRYAPHGIEFDDVSEPIRGGFTENPQLSVISTAGRTSGLRYAVVCETPAEVHQIPKVPTREWYLEKPGGIESAIDWIRGGPGIPGDSGAAVVHDETACLLGQIWGRNIYNGNEDDARVTYFTHIVDVFDDIRERYPDEGHLSLVLDQDGRFPNTNPYSEPSRHYAPRSISALEMDGDTLSTSQPRSRAPSPSAAHGDMTKSPSQSTLVRSIIGDGEKRQEESYHGLKLTIEEPRRSAAKASFEDDGIMMRRSSTMLAT</sequence>
<dbReference type="STRING" id="708197.A0A166QMK9"/>
<feature type="region of interest" description="Disordered" evidence="1">
    <location>
        <begin position="41"/>
        <end position="73"/>
    </location>
</feature>
<feature type="compositionally biased region" description="Polar residues" evidence="1">
    <location>
        <begin position="200"/>
        <end position="226"/>
    </location>
</feature>
<feature type="compositionally biased region" description="Polar residues" evidence="1">
    <location>
        <begin position="149"/>
        <end position="169"/>
    </location>
</feature>
<evidence type="ECO:0000313" key="2">
    <source>
        <dbReference type="EMBL" id="KZL68121.1"/>
    </source>
</evidence>
<dbReference type="EMBL" id="LFIV01000129">
    <property type="protein sequence ID" value="KZL68121.1"/>
    <property type="molecule type" value="Genomic_DNA"/>
</dbReference>
<gene>
    <name evidence="2" type="ORF">CT0861_01218</name>
</gene>
<feature type="region of interest" description="Disordered" evidence="1">
    <location>
        <begin position="195"/>
        <end position="243"/>
    </location>
</feature>